<proteinExistence type="predicted"/>
<gene>
    <name evidence="1" type="ORF">PILCRDRAFT_822158</name>
</gene>
<protein>
    <submittedName>
        <fullName evidence="1">Uncharacterized protein</fullName>
    </submittedName>
</protein>
<dbReference type="EMBL" id="KN833002">
    <property type="protein sequence ID" value="KIM80862.1"/>
    <property type="molecule type" value="Genomic_DNA"/>
</dbReference>
<evidence type="ECO:0000313" key="2">
    <source>
        <dbReference type="Proteomes" id="UP000054166"/>
    </source>
</evidence>
<dbReference type="InParanoid" id="A0A0C3BU54"/>
<organism evidence="1 2">
    <name type="scientific">Piloderma croceum (strain F 1598)</name>
    <dbReference type="NCBI Taxonomy" id="765440"/>
    <lineage>
        <taxon>Eukaryota</taxon>
        <taxon>Fungi</taxon>
        <taxon>Dikarya</taxon>
        <taxon>Basidiomycota</taxon>
        <taxon>Agaricomycotina</taxon>
        <taxon>Agaricomycetes</taxon>
        <taxon>Agaricomycetidae</taxon>
        <taxon>Atheliales</taxon>
        <taxon>Atheliaceae</taxon>
        <taxon>Piloderma</taxon>
    </lineage>
</organism>
<dbReference type="HOGENOM" id="CLU_2886633_0_0_1"/>
<reference evidence="2" key="2">
    <citation type="submission" date="2015-01" db="EMBL/GenBank/DDBJ databases">
        <title>Evolutionary Origins and Diversification of the Mycorrhizal Mutualists.</title>
        <authorList>
            <consortium name="DOE Joint Genome Institute"/>
            <consortium name="Mycorrhizal Genomics Consortium"/>
            <person name="Kohler A."/>
            <person name="Kuo A."/>
            <person name="Nagy L.G."/>
            <person name="Floudas D."/>
            <person name="Copeland A."/>
            <person name="Barry K.W."/>
            <person name="Cichocki N."/>
            <person name="Veneault-Fourrey C."/>
            <person name="LaButti K."/>
            <person name="Lindquist E.A."/>
            <person name="Lipzen A."/>
            <person name="Lundell T."/>
            <person name="Morin E."/>
            <person name="Murat C."/>
            <person name="Riley R."/>
            <person name="Ohm R."/>
            <person name="Sun H."/>
            <person name="Tunlid A."/>
            <person name="Henrissat B."/>
            <person name="Grigoriev I.V."/>
            <person name="Hibbett D.S."/>
            <person name="Martin F."/>
        </authorList>
    </citation>
    <scope>NUCLEOTIDE SEQUENCE [LARGE SCALE GENOMIC DNA]</scope>
    <source>
        <strain evidence="2">F 1598</strain>
    </source>
</reference>
<evidence type="ECO:0000313" key="1">
    <source>
        <dbReference type="EMBL" id="KIM80862.1"/>
    </source>
</evidence>
<sequence length="63" mass="7317">MPHKNRQPMFCIWHSSLYRELRHLPDLGPERLEGVLGNAGILSKRRIYGFHRKGCLCFAPGVR</sequence>
<name>A0A0C3BU54_PILCF</name>
<accession>A0A0C3BU54</accession>
<dbReference type="AlphaFoldDB" id="A0A0C3BU54"/>
<reference evidence="1 2" key="1">
    <citation type="submission" date="2014-04" db="EMBL/GenBank/DDBJ databases">
        <authorList>
            <consortium name="DOE Joint Genome Institute"/>
            <person name="Kuo A."/>
            <person name="Tarkka M."/>
            <person name="Buscot F."/>
            <person name="Kohler A."/>
            <person name="Nagy L.G."/>
            <person name="Floudas D."/>
            <person name="Copeland A."/>
            <person name="Barry K.W."/>
            <person name="Cichocki N."/>
            <person name="Veneault-Fourrey C."/>
            <person name="LaButti K."/>
            <person name="Lindquist E.A."/>
            <person name="Lipzen A."/>
            <person name="Lundell T."/>
            <person name="Morin E."/>
            <person name="Murat C."/>
            <person name="Sun H."/>
            <person name="Tunlid A."/>
            <person name="Henrissat B."/>
            <person name="Grigoriev I.V."/>
            <person name="Hibbett D.S."/>
            <person name="Martin F."/>
            <person name="Nordberg H.P."/>
            <person name="Cantor M.N."/>
            <person name="Hua S.X."/>
        </authorList>
    </citation>
    <scope>NUCLEOTIDE SEQUENCE [LARGE SCALE GENOMIC DNA]</scope>
    <source>
        <strain evidence="1 2">F 1598</strain>
    </source>
</reference>
<keyword evidence="2" id="KW-1185">Reference proteome</keyword>
<dbReference type="Proteomes" id="UP000054166">
    <property type="component" value="Unassembled WGS sequence"/>
</dbReference>